<feature type="domain" description="DUF427" evidence="1">
    <location>
        <begin position="150"/>
        <end position="242"/>
    </location>
</feature>
<sequence>MAAIDTNAVKDLITKGAHRYETGRKQVTLALGGLYIASTTETAKPLLVWESEKGYARYYLPVASLHDAVKAKDADVKVEELETVDGEAVIEKLSLGDKSTTWVRFVDGPFKDYIRFERADFDAFFENGALSTAIKNPYKRIDTTAVSRHITVQIDGELVAETNVAVLLNETGLSETYYLPATSVKNWGSISKSDLKTACPYKGEASYLNITVQGKKYENYIWYYPYPTHESAAVEGLISFYKKENVRVEVDGVAI</sequence>
<name>A0A6A5ZE44_9PLEO</name>
<keyword evidence="3" id="KW-1185">Reference proteome</keyword>
<gene>
    <name evidence="2" type="ORF">BDV96DRAFT_644890</name>
</gene>
<dbReference type="PANTHER" id="PTHR34310:SF9">
    <property type="entry name" value="BLR5716 PROTEIN"/>
    <property type="match status" value="1"/>
</dbReference>
<protein>
    <recommendedName>
        <fullName evidence="1">DUF427 domain-containing protein</fullName>
    </recommendedName>
</protein>
<organism evidence="2 3">
    <name type="scientific">Lophiotrema nucula</name>
    <dbReference type="NCBI Taxonomy" id="690887"/>
    <lineage>
        <taxon>Eukaryota</taxon>
        <taxon>Fungi</taxon>
        <taxon>Dikarya</taxon>
        <taxon>Ascomycota</taxon>
        <taxon>Pezizomycotina</taxon>
        <taxon>Dothideomycetes</taxon>
        <taxon>Pleosporomycetidae</taxon>
        <taxon>Pleosporales</taxon>
        <taxon>Lophiotremataceae</taxon>
        <taxon>Lophiotrema</taxon>
    </lineage>
</organism>
<dbReference type="PANTHER" id="PTHR34310">
    <property type="entry name" value="DUF427 DOMAIN PROTEIN (AFU_ORTHOLOGUE AFUA_3G02220)"/>
    <property type="match status" value="1"/>
</dbReference>
<dbReference type="InterPro" id="IPR007361">
    <property type="entry name" value="DUF427"/>
</dbReference>
<accession>A0A6A5ZE44</accession>
<dbReference type="Gene3D" id="2.170.150.40">
    <property type="entry name" value="Domain of unknown function (DUF427)"/>
    <property type="match status" value="1"/>
</dbReference>
<evidence type="ECO:0000313" key="3">
    <source>
        <dbReference type="Proteomes" id="UP000799770"/>
    </source>
</evidence>
<dbReference type="InterPro" id="IPR038694">
    <property type="entry name" value="DUF427_sf"/>
</dbReference>
<dbReference type="AlphaFoldDB" id="A0A6A5ZE44"/>
<evidence type="ECO:0000259" key="1">
    <source>
        <dbReference type="Pfam" id="PF04248"/>
    </source>
</evidence>
<dbReference type="EMBL" id="ML977319">
    <property type="protein sequence ID" value="KAF2117475.1"/>
    <property type="molecule type" value="Genomic_DNA"/>
</dbReference>
<dbReference type="Pfam" id="PF04248">
    <property type="entry name" value="NTP_transf_9"/>
    <property type="match status" value="1"/>
</dbReference>
<evidence type="ECO:0000313" key="2">
    <source>
        <dbReference type="EMBL" id="KAF2117475.1"/>
    </source>
</evidence>
<proteinExistence type="predicted"/>
<dbReference type="OrthoDB" id="18996at2759"/>
<reference evidence="2" key="1">
    <citation type="journal article" date="2020" name="Stud. Mycol.">
        <title>101 Dothideomycetes genomes: a test case for predicting lifestyles and emergence of pathogens.</title>
        <authorList>
            <person name="Haridas S."/>
            <person name="Albert R."/>
            <person name="Binder M."/>
            <person name="Bloem J."/>
            <person name="Labutti K."/>
            <person name="Salamov A."/>
            <person name="Andreopoulos B."/>
            <person name="Baker S."/>
            <person name="Barry K."/>
            <person name="Bills G."/>
            <person name="Bluhm B."/>
            <person name="Cannon C."/>
            <person name="Castanera R."/>
            <person name="Culley D."/>
            <person name="Daum C."/>
            <person name="Ezra D."/>
            <person name="Gonzalez J."/>
            <person name="Henrissat B."/>
            <person name="Kuo A."/>
            <person name="Liang C."/>
            <person name="Lipzen A."/>
            <person name="Lutzoni F."/>
            <person name="Magnuson J."/>
            <person name="Mondo S."/>
            <person name="Nolan M."/>
            <person name="Ohm R."/>
            <person name="Pangilinan J."/>
            <person name="Park H.-J."/>
            <person name="Ramirez L."/>
            <person name="Alfaro M."/>
            <person name="Sun H."/>
            <person name="Tritt A."/>
            <person name="Yoshinaga Y."/>
            <person name="Zwiers L.-H."/>
            <person name="Turgeon B."/>
            <person name="Goodwin S."/>
            <person name="Spatafora J."/>
            <person name="Crous P."/>
            <person name="Grigoriev I."/>
        </authorList>
    </citation>
    <scope>NUCLEOTIDE SEQUENCE</scope>
    <source>
        <strain evidence="2">CBS 627.86</strain>
    </source>
</reference>
<dbReference type="Proteomes" id="UP000799770">
    <property type="component" value="Unassembled WGS sequence"/>
</dbReference>